<keyword evidence="2" id="KW-1185">Reference proteome</keyword>
<proteinExistence type="predicted"/>
<dbReference type="EMBL" id="AP014546">
    <property type="protein sequence ID" value="BBB31490.1"/>
    <property type="molecule type" value="Genomic_DNA"/>
</dbReference>
<dbReference type="NCBIfam" id="TIGR03187">
    <property type="entry name" value="DGQHR"/>
    <property type="match status" value="1"/>
</dbReference>
<accession>A0A7R6PVS7</accession>
<name>A0A7R6PVS7_9GAMM</name>
<evidence type="ECO:0000313" key="2">
    <source>
        <dbReference type="Proteomes" id="UP000595332"/>
    </source>
</evidence>
<organism evidence="1 2">
    <name type="scientific">Neptunomonas japonica JAMM 1380</name>
    <dbReference type="NCBI Taxonomy" id="1441457"/>
    <lineage>
        <taxon>Bacteria</taxon>
        <taxon>Pseudomonadati</taxon>
        <taxon>Pseudomonadota</taxon>
        <taxon>Gammaproteobacteria</taxon>
        <taxon>Oceanospirillales</taxon>
        <taxon>Oceanospirillaceae</taxon>
        <taxon>Neptunomonas</taxon>
    </lineage>
</organism>
<evidence type="ECO:0000313" key="1">
    <source>
        <dbReference type="EMBL" id="BBB31490.1"/>
    </source>
</evidence>
<protein>
    <recommendedName>
        <fullName evidence="3">DGQHR domain-containing protein</fullName>
    </recommendedName>
</protein>
<dbReference type="CDD" id="cd16413">
    <property type="entry name" value="DGQHR_domain"/>
    <property type="match status" value="1"/>
</dbReference>
<dbReference type="AlphaFoldDB" id="A0A7R6PVS7"/>
<gene>
    <name evidence="1" type="ORF">NEJAP_3552</name>
</gene>
<dbReference type="InterPro" id="IPR017601">
    <property type="entry name" value="DGQHR-contain_dom"/>
</dbReference>
<dbReference type="InterPro" id="IPR017642">
    <property type="entry name" value="DNA_S_mod_DndB"/>
</dbReference>
<dbReference type="Proteomes" id="UP000595332">
    <property type="component" value="Chromosome"/>
</dbReference>
<dbReference type="RefSeq" id="WP_201348557.1">
    <property type="nucleotide sequence ID" value="NZ_AP014546.1"/>
</dbReference>
<sequence length="386" mass="44560">MISIEIQAIKVNQPIGSFYIGKMKASELVSITYPDMREMKKENDLNSYLGIQRELNKKRAEEIRQYVKTFGATFPNSIILSIDDEHCTWKEEKGLFVIESENPNKIARILDGQHRVAGFMNKEATALDEDQCRFITPDGYQDFELVVTFFVGLDLPDQASIFSIVNLKQTPVRKSLVYDLEALSNTRSPQKSAHTIVVSLNKNNKSPFYNRIKRLGIKTPDIENEKLSQSTVVEEIMKLMSPDPLADREYFLKKSKSGLFSKSIKLENTDKDSFKKYPLRELFINERDDDIAKMLWSYFDSVKASWPEQWDKNNKKAILNKTVGFYALMHFFSDLVAKMPPTEDIRDYFQKSIKKVTFQKSDFDTNMEPSSKTTSRLYGIMKSSLS</sequence>
<dbReference type="KEGG" id="njp:NEJAP_3552"/>
<evidence type="ECO:0008006" key="3">
    <source>
        <dbReference type="Google" id="ProtNLM"/>
    </source>
</evidence>
<reference evidence="1 2" key="1">
    <citation type="journal article" date="2008" name="Int. J. Syst. Evol. Microbiol.">
        <title>Neptunomonas japonica sp. nov., an Osedax japonicus symbiont-like bacterium isolated from sediment adjacent to sperm whale carcasses off Kagoshima, Japan.</title>
        <authorList>
            <person name="Miyazaki M."/>
            <person name="Nogi Y."/>
            <person name="Fujiwara Y."/>
            <person name="Kawato M."/>
            <person name="Kubokawa K."/>
            <person name="Horikoshi K."/>
        </authorList>
    </citation>
    <scope>NUCLEOTIDE SEQUENCE [LARGE SCALE GENOMIC DNA]</scope>
    <source>
        <strain evidence="1 2">JAMM 1380</strain>
    </source>
</reference>
<dbReference type="Pfam" id="PF14072">
    <property type="entry name" value="DndB"/>
    <property type="match status" value="1"/>
</dbReference>